<evidence type="ECO:0000313" key="7">
    <source>
        <dbReference type="Proteomes" id="UP000696931"/>
    </source>
</evidence>
<dbReference type="GO" id="GO:0003924">
    <property type="term" value="F:GTPase activity"/>
    <property type="evidence" value="ECO:0007669"/>
    <property type="project" value="UniProtKB-UniRule"/>
</dbReference>
<comment type="caution">
    <text evidence="6">The sequence shown here is derived from an EMBL/GenBank/DDBJ whole genome shotgun (WGS) entry which is preliminary data.</text>
</comment>
<evidence type="ECO:0000256" key="2">
    <source>
        <dbReference type="ARBA" id="ARBA00023134"/>
    </source>
</evidence>
<feature type="binding site" evidence="3">
    <location>
        <position position="268"/>
    </location>
    <ligand>
        <name>Zn(2+)</name>
        <dbReference type="ChEBI" id="CHEBI:29105"/>
    </ligand>
</feature>
<dbReference type="InterPro" id="IPR030378">
    <property type="entry name" value="G_CP_dom"/>
</dbReference>
<keyword evidence="3" id="KW-0862">Zinc</keyword>
<keyword evidence="3" id="KW-0479">Metal-binding</keyword>
<protein>
    <recommendedName>
        <fullName evidence="3">Small ribosomal subunit biogenesis GTPase RsgA</fullName>
        <ecNumber evidence="3">3.6.1.-</ecNumber>
    </recommendedName>
</protein>
<feature type="binding site" evidence="3">
    <location>
        <position position="273"/>
    </location>
    <ligand>
        <name>Zn(2+)</name>
        <dbReference type="ChEBI" id="CHEBI:29105"/>
    </ligand>
</feature>
<organism evidence="6 7">
    <name type="scientific">Eiseniibacteriota bacterium</name>
    <dbReference type="NCBI Taxonomy" id="2212470"/>
    <lineage>
        <taxon>Bacteria</taxon>
        <taxon>Candidatus Eiseniibacteriota</taxon>
    </lineage>
</organism>
<comment type="cofactor">
    <cofactor evidence="3">
        <name>Zn(2+)</name>
        <dbReference type="ChEBI" id="CHEBI:29105"/>
    </cofactor>
    <text evidence="3">Binds 1 zinc ion per subunit.</text>
</comment>
<keyword evidence="3" id="KW-0694">RNA-binding</keyword>
<keyword evidence="3" id="KW-0699">rRNA-binding</keyword>
<comment type="subcellular location">
    <subcellularLocation>
        <location evidence="3">Cytoplasm</location>
    </subcellularLocation>
</comment>
<keyword evidence="3" id="KW-0690">Ribosome biogenesis</keyword>
<gene>
    <name evidence="3 6" type="primary">rsgA</name>
    <name evidence="6" type="ORF">HZA61_16790</name>
</gene>
<dbReference type="SUPFAM" id="SSF52540">
    <property type="entry name" value="P-loop containing nucleoside triphosphate hydrolases"/>
    <property type="match status" value="1"/>
</dbReference>
<feature type="domain" description="EngC GTPase" evidence="4">
    <location>
        <begin position="95"/>
        <end position="242"/>
    </location>
</feature>
<comment type="subunit">
    <text evidence="3">Monomer. Associates with 30S ribosomal subunit, binds 16S rRNA.</text>
</comment>
<feature type="binding site" evidence="3">
    <location>
        <begin position="186"/>
        <end position="194"/>
    </location>
    <ligand>
        <name>GTP</name>
        <dbReference type="ChEBI" id="CHEBI:37565"/>
    </ligand>
</feature>
<keyword evidence="1 3" id="KW-0547">Nucleotide-binding</keyword>
<evidence type="ECO:0000259" key="4">
    <source>
        <dbReference type="PROSITE" id="PS50936"/>
    </source>
</evidence>
<dbReference type="NCBIfam" id="TIGR00157">
    <property type="entry name" value="ribosome small subunit-dependent GTPase A"/>
    <property type="match status" value="1"/>
</dbReference>
<proteinExistence type="inferred from homology"/>
<comment type="similarity">
    <text evidence="3">Belongs to the TRAFAC class YlqF/YawG GTPase family. RsgA subfamily.</text>
</comment>
<dbReference type="GO" id="GO:0042274">
    <property type="term" value="P:ribosomal small subunit biogenesis"/>
    <property type="evidence" value="ECO:0007669"/>
    <property type="project" value="UniProtKB-UniRule"/>
</dbReference>
<dbReference type="PANTHER" id="PTHR32120">
    <property type="entry name" value="SMALL RIBOSOMAL SUBUNIT BIOGENESIS GTPASE RSGA"/>
    <property type="match status" value="1"/>
</dbReference>
<comment type="function">
    <text evidence="3">One of several proteins that assist in the late maturation steps of the functional core of the 30S ribosomal subunit. Helps release RbfA from mature subunits. May play a role in the assembly of ribosomal proteins into the subunit. Circularly permuted GTPase that catalyzes slow GTP hydrolysis, GTPase activity is stimulated by the 30S ribosomal subunit.</text>
</comment>
<feature type="binding site" evidence="3">
    <location>
        <position position="275"/>
    </location>
    <ligand>
        <name>Zn(2+)</name>
        <dbReference type="ChEBI" id="CHEBI:29105"/>
    </ligand>
</feature>
<dbReference type="CDD" id="cd01854">
    <property type="entry name" value="YjeQ_EngC"/>
    <property type="match status" value="1"/>
</dbReference>
<dbReference type="AlphaFoldDB" id="A0A933WAK8"/>
<dbReference type="Proteomes" id="UP000696931">
    <property type="component" value="Unassembled WGS sequence"/>
</dbReference>
<dbReference type="Gene3D" id="1.10.40.50">
    <property type="entry name" value="Probable gtpase engc, domain 3"/>
    <property type="match status" value="1"/>
</dbReference>
<feature type="domain" description="CP-type G" evidence="5">
    <location>
        <begin position="86"/>
        <end position="244"/>
    </location>
</feature>
<dbReference type="GO" id="GO:0005525">
    <property type="term" value="F:GTP binding"/>
    <property type="evidence" value="ECO:0007669"/>
    <property type="project" value="UniProtKB-UniRule"/>
</dbReference>
<dbReference type="Pfam" id="PF03193">
    <property type="entry name" value="RsgA_GTPase"/>
    <property type="match status" value="1"/>
</dbReference>
<evidence type="ECO:0000259" key="5">
    <source>
        <dbReference type="PROSITE" id="PS51721"/>
    </source>
</evidence>
<accession>A0A933WAK8</accession>
<dbReference type="InterPro" id="IPR010914">
    <property type="entry name" value="RsgA_GTPase_dom"/>
</dbReference>
<dbReference type="InterPro" id="IPR027417">
    <property type="entry name" value="P-loop_NTPase"/>
</dbReference>
<evidence type="ECO:0000256" key="3">
    <source>
        <dbReference type="HAMAP-Rule" id="MF_01820"/>
    </source>
</evidence>
<sequence length="311" mass="33732">MELNAPATTPARAIVRRVDFGTVQLTAEGHEPFTAIARGAFMGARKSLGNAVVVGDEVHLAWDAERAMIERIEPRRNSFSRRAAGERVEEQVVAANLDQVVLVTSLRQPEFKHGLVDRVLAQAAVSGIPAVLVINKTDLGDEREALEFIAEYAPAHVTGFALCAKSGRGVDALLEGCRGRRSLFVGHSGVGKSTLLGVLAPGLELLAGEVNRRTGKGRHTTTAAVLLEPEPGLQLIDTPGVRSFGLWGVDEHALEAFFPEIAPHLGDCRFGDCRHVTEPGCAVRAAMERGEISERRWESFRHLREELGETR</sequence>
<dbReference type="InterPro" id="IPR004881">
    <property type="entry name" value="Ribosome_biogen_GTPase_RsgA"/>
</dbReference>
<evidence type="ECO:0000256" key="1">
    <source>
        <dbReference type="ARBA" id="ARBA00022741"/>
    </source>
</evidence>
<dbReference type="Gene3D" id="3.40.50.300">
    <property type="entry name" value="P-loop containing nucleotide triphosphate hydrolases"/>
    <property type="match status" value="1"/>
</dbReference>
<keyword evidence="3" id="KW-0378">Hydrolase</keyword>
<dbReference type="EC" id="3.6.1.-" evidence="3"/>
<dbReference type="GO" id="GO:0046872">
    <property type="term" value="F:metal ion binding"/>
    <property type="evidence" value="ECO:0007669"/>
    <property type="project" value="UniProtKB-KW"/>
</dbReference>
<dbReference type="GO" id="GO:0019843">
    <property type="term" value="F:rRNA binding"/>
    <property type="evidence" value="ECO:0007669"/>
    <property type="project" value="UniProtKB-KW"/>
</dbReference>
<dbReference type="PROSITE" id="PS51721">
    <property type="entry name" value="G_CP"/>
    <property type="match status" value="1"/>
</dbReference>
<feature type="binding site" evidence="3">
    <location>
        <position position="281"/>
    </location>
    <ligand>
        <name>Zn(2+)</name>
        <dbReference type="ChEBI" id="CHEBI:29105"/>
    </ligand>
</feature>
<dbReference type="HAMAP" id="MF_01820">
    <property type="entry name" value="GTPase_RsgA"/>
    <property type="match status" value="1"/>
</dbReference>
<keyword evidence="2 3" id="KW-0342">GTP-binding</keyword>
<dbReference type="PROSITE" id="PS50936">
    <property type="entry name" value="ENGC_GTPASE"/>
    <property type="match status" value="1"/>
</dbReference>
<dbReference type="GO" id="GO:0005737">
    <property type="term" value="C:cytoplasm"/>
    <property type="evidence" value="ECO:0007669"/>
    <property type="project" value="UniProtKB-SubCell"/>
</dbReference>
<reference evidence="6" key="1">
    <citation type="submission" date="2020-07" db="EMBL/GenBank/DDBJ databases">
        <title>Huge and variable diversity of episymbiotic CPR bacteria and DPANN archaea in groundwater ecosystems.</title>
        <authorList>
            <person name="He C.Y."/>
            <person name="Keren R."/>
            <person name="Whittaker M."/>
            <person name="Farag I.F."/>
            <person name="Doudna J."/>
            <person name="Cate J.H.D."/>
            <person name="Banfield J.F."/>
        </authorList>
    </citation>
    <scope>NUCLEOTIDE SEQUENCE</scope>
    <source>
        <strain evidence="6">NC_groundwater_1813_Pr3_B-0.1um_71_17</strain>
    </source>
</reference>
<evidence type="ECO:0000313" key="6">
    <source>
        <dbReference type="EMBL" id="MBI5171146.1"/>
    </source>
</evidence>
<name>A0A933WAK8_UNCEI</name>
<dbReference type="EMBL" id="JACRIW010000121">
    <property type="protein sequence ID" value="MBI5171146.1"/>
    <property type="molecule type" value="Genomic_DNA"/>
</dbReference>
<keyword evidence="3" id="KW-0963">Cytoplasm</keyword>
<feature type="binding site" evidence="3">
    <location>
        <begin position="135"/>
        <end position="138"/>
    </location>
    <ligand>
        <name>GTP</name>
        <dbReference type="ChEBI" id="CHEBI:37565"/>
    </ligand>
</feature>
<dbReference type="PANTHER" id="PTHR32120:SF11">
    <property type="entry name" value="SMALL RIBOSOMAL SUBUNIT BIOGENESIS GTPASE RSGA 1, MITOCHONDRIAL-RELATED"/>
    <property type="match status" value="1"/>
</dbReference>